<gene>
    <name evidence="2" type="ORF">SAMN04488029_1759</name>
</gene>
<dbReference type="AlphaFoldDB" id="A0A1W2GB90"/>
<proteinExistence type="predicted"/>
<keyword evidence="1" id="KW-0472">Membrane</keyword>
<evidence type="ECO:0008006" key="4">
    <source>
        <dbReference type="Google" id="ProtNLM"/>
    </source>
</evidence>
<evidence type="ECO:0000256" key="1">
    <source>
        <dbReference type="SAM" id="Phobius"/>
    </source>
</evidence>
<feature type="transmembrane region" description="Helical" evidence="1">
    <location>
        <begin position="94"/>
        <end position="114"/>
    </location>
</feature>
<dbReference type="PROSITE" id="PS51257">
    <property type="entry name" value="PROKAR_LIPOPROTEIN"/>
    <property type="match status" value="1"/>
</dbReference>
<dbReference type="STRING" id="692418.SAMN04488029_1759"/>
<accession>A0A1W2GB90</accession>
<evidence type="ECO:0000313" key="3">
    <source>
        <dbReference type="Proteomes" id="UP000192472"/>
    </source>
</evidence>
<sequence length="163" mass="18466">MIQRVQSIFLFGVAACMITMLFFPIWNKLDSEKSELVELTALKFSHTKKDIETGEIAVITEGQTFYIAILAVLAAVVALYSISRYNDRLLQMKLGALNSLFMGGAMGLIVYHVYQAERLVAPTQQGNYLFAFYLGVSALLFNLLSNRFIRRDEKLVRSADRIR</sequence>
<dbReference type="EMBL" id="FWYF01000002">
    <property type="protein sequence ID" value="SMD33949.1"/>
    <property type="molecule type" value="Genomic_DNA"/>
</dbReference>
<organism evidence="2 3">
    <name type="scientific">Reichenbachiella faecimaris</name>
    <dbReference type="NCBI Taxonomy" id="692418"/>
    <lineage>
        <taxon>Bacteria</taxon>
        <taxon>Pseudomonadati</taxon>
        <taxon>Bacteroidota</taxon>
        <taxon>Cytophagia</taxon>
        <taxon>Cytophagales</taxon>
        <taxon>Reichenbachiellaceae</taxon>
        <taxon>Reichenbachiella</taxon>
    </lineage>
</organism>
<keyword evidence="1" id="KW-0812">Transmembrane</keyword>
<feature type="transmembrane region" description="Helical" evidence="1">
    <location>
        <begin position="64"/>
        <end position="82"/>
    </location>
</feature>
<name>A0A1W2GB90_REIFA</name>
<feature type="transmembrane region" description="Helical" evidence="1">
    <location>
        <begin position="7"/>
        <end position="26"/>
    </location>
</feature>
<reference evidence="2 3" key="1">
    <citation type="submission" date="2017-04" db="EMBL/GenBank/DDBJ databases">
        <authorList>
            <person name="Afonso C.L."/>
            <person name="Miller P.J."/>
            <person name="Scott M.A."/>
            <person name="Spackman E."/>
            <person name="Goraichik I."/>
            <person name="Dimitrov K.M."/>
            <person name="Suarez D.L."/>
            <person name="Swayne D.E."/>
        </authorList>
    </citation>
    <scope>NUCLEOTIDE SEQUENCE [LARGE SCALE GENOMIC DNA]</scope>
    <source>
        <strain evidence="2 3">DSM 26133</strain>
    </source>
</reference>
<dbReference type="InterPro" id="IPR025635">
    <property type="entry name" value="DUF4293"/>
</dbReference>
<keyword evidence="3" id="KW-1185">Reference proteome</keyword>
<dbReference type="RefSeq" id="WP_084372355.1">
    <property type="nucleotide sequence ID" value="NZ_FWYF01000002.1"/>
</dbReference>
<dbReference type="Pfam" id="PF14126">
    <property type="entry name" value="DUF4293"/>
    <property type="match status" value="1"/>
</dbReference>
<evidence type="ECO:0000313" key="2">
    <source>
        <dbReference type="EMBL" id="SMD33949.1"/>
    </source>
</evidence>
<dbReference type="Proteomes" id="UP000192472">
    <property type="component" value="Unassembled WGS sequence"/>
</dbReference>
<protein>
    <recommendedName>
        <fullName evidence="4">DUF4293 domain-containing protein</fullName>
    </recommendedName>
</protein>
<feature type="transmembrane region" description="Helical" evidence="1">
    <location>
        <begin position="126"/>
        <end position="144"/>
    </location>
</feature>
<keyword evidence="1" id="KW-1133">Transmembrane helix</keyword>
<dbReference type="OrthoDB" id="594989at2"/>